<accession>A0A4C1VDE2</accession>
<sequence>MEVDVTTHANDSNIDYSDNLSENKYLTSNNEQFAIVRFAEGETVVSSEKSNKHSSRKQSKRRRKNSNHSRPLPRIIVKPLPPPPPEPREWVTPTYSDINSNSSKPQTMREVLASIPGFCIKTRKRSSKKLSTAAQLQQTKEGCIDLETPDSILVNTNIRALLNKHTFSLLPPLYQYKLGQLLPSVDRPSSSGRLSSSSLNNEFFSRACLEWQDSLSGGEFTPENQQKMKTEAEKEKSKIDPWKLKHFEPFWGEKFQKDRTSLNLNSERPSLKTTIKLRPTASITSSSTVPKIKKSKSSGNSKKLRSTGAVTRAASRAEDCLDEPPITTCKSSAPVPDLLPLKMSKSHNRGYVECPVDFNFSDSSVLQRTDESVTTTPVDPLLLENDNEINENKEQLHINVVAIEETDSSKSYEDNKIDYQINSPVVLKRLSDENDDCSVVKRIKFEECNVRDIKETLNFLSGNTEDAHNYSDIEPTYINDQVLEDNDLNNSCDQDRDVDTNSEDSKVTSLYDYEDRSNSSLSSLKNDKFINTEIESNISIQNNITLEHSPDKVQLDSNSNNNFDLKEENINSFIPVQQEEYISNMIIDNPVNVESDQNTETGVDTVTDENKETVIYENVENAVSISKTENQKILVSSEEDNTDCVEREEATHNVTHNYTYDEHFRDAESFILETGALSALAPTHSSPDDGKYTSHASLMELSSYMNEANVTAVVTMPMPHNSVLPVMEVTNTAMVSYPDDNAIQDQFKSKNTSMVWKPDAAWPANESIVPTHNFTDINADKAKYMNEDSKIMEVNTISDGNNTYKEERDANFNMESSNSSESCQSLKDTPTKQELEQTIMSAPSTTISNSSATSSAVTQTIRLSTATKQKGKSAKESNRNRSSNKVPPGAVNLERSYQICQAVIQNSPNRDALRGQLRPPPALLTRPARAARQPPPPVLVRQIPVNIMPHVEINENRPNNMGQYILVQRTPNAAPRASSAPPANQNSNIMFTMHDRSPHVTSGGPRPPINRRLIVAGGRPSYNNNINFVVVTREPLFPHAYRFYE</sequence>
<keyword evidence="4" id="KW-0862">Zinc</keyword>
<dbReference type="OrthoDB" id="9348951at2759"/>
<feature type="region of interest" description="Disordered" evidence="8">
    <location>
        <begin position="864"/>
        <end position="891"/>
    </location>
</feature>
<feature type="compositionally biased region" description="Basic and acidic residues" evidence="8">
    <location>
        <begin position="226"/>
        <end position="235"/>
    </location>
</feature>
<dbReference type="PANTHER" id="PTHR13578">
    <property type="entry name" value="ADDITIONAL SEX COMBS LIKE PROTEIN ASXL"/>
    <property type="match status" value="1"/>
</dbReference>
<dbReference type="Pfam" id="PF13919">
    <property type="entry name" value="ASXH"/>
    <property type="match status" value="1"/>
</dbReference>
<feature type="compositionally biased region" description="Basic residues" evidence="8">
    <location>
        <begin position="52"/>
        <end position="67"/>
    </location>
</feature>
<evidence type="ECO:0000256" key="2">
    <source>
        <dbReference type="ARBA" id="ARBA00022723"/>
    </source>
</evidence>
<dbReference type="EMBL" id="BGZK01000323">
    <property type="protein sequence ID" value="GBP36826.1"/>
    <property type="molecule type" value="Genomic_DNA"/>
</dbReference>
<evidence type="ECO:0000256" key="8">
    <source>
        <dbReference type="SAM" id="MobiDB-lite"/>
    </source>
</evidence>
<organism evidence="10 11">
    <name type="scientific">Eumeta variegata</name>
    <name type="common">Bagworm moth</name>
    <name type="synonym">Eumeta japonica</name>
    <dbReference type="NCBI Taxonomy" id="151549"/>
    <lineage>
        <taxon>Eukaryota</taxon>
        <taxon>Metazoa</taxon>
        <taxon>Ecdysozoa</taxon>
        <taxon>Arthropoda</taxon>
        <taxon>Hexapoda</taxon>
        <taxon>Insecta</taxon>
        <taxon>Pterygota</taxon>
        <taxon>Neoptera</taxon>
        <taxon>Endopterygota</taxon>
        <taxon>Lepidoptera</taxon>
        <taxon>Glossata</taxon>
        <taxon>Ditrysia</taxon>
        <taxon>Tineoidea</taxon>
        <taxon>Psychidae</taxon>
        <taxon>Oiketicinae</taxon>
        <taxon>Eumeta</taxon>
    </lineage>
</organism>
<reference evidence="10 11" key="1">
    <citation type="journal article" date="2019" name="Commun. Biol.">
        <title>The bagworm genome reveals a unique fibroin gene that provides high tensile strength.</title>
        <authorList>
            <person name="Kono N."/>
            <person name="Nakamura H."/>
            <person name="Ohtoshi R."/>
            <person name="Tomita M."/>
            <person name="Numata K."/>
            <person name="Arakawa K."/>
        </authorList>
    </citation>
    <scope>NUCLEOTIDE SEQUENCE [LARGE SCALE GENOMIC DNA]</scope>
</reference>
<protein>
    <submittedName>
        <fullName evidence="10">Polycomb protein Asx</fullName>
    </submittedName>
</protein>
<keyword evidence="6" id="KW-0804">Transcription</keyword>
<dbReference type="PROSITE" id="PS51916">
    <property type="entry name" value="DEUBAD"/>
    <property type="match status" value="1"/>
</dbReference>
<feature type="compositionally biased region" description="Low complexity" evidence="8">
    <location>
        <begin position="68"/>
        <end position="78"/>
    </location>
</feature>
<evidence type="ECO:0000259" key="9">
    <source>
        <dbReference type="PROSITE" id="PS51916"/>
    </source>
</evidence>
<dbReference type="GO" id="GO:0008270">
    <property type="term" value="F:zinc ion binding"/>
    <property type="evidence" value="ECO:0007669"/>
    <property type="project" value="UniProtKB-KW"/>
</dbReference>
<keyword evidence="2" id="KW-0479">Metal-binding</keyword>
<evidence type="ECO:0000256" key="5">
    <source>
        <dbReference type="ARBA" id="ARBA00023015"/>
    </source>
</evidence>
<evidence type="ECO:0000256" key="3">
    <source>
        <dbReference type="ARBA" id="ARBA00022771"/>
    </source>
</evidence>
<evidence type="ECO:0000256" key="1">
    <source>
        <dbReference type="ARBA" id="ARBA00004123"/>
    </source>
</evidence>
<comment type="caution">
    <text evidence="10">The sequence shown here is derived from an EMBL/GenBank/DDBJ whole genome shotgun (WGS) entry which is preliminary data.</text>
</comment>
<feature type="region of interest" description="Disordered" evidence="8">
    <location>
        <begin position="812"/>
        <end position="833"/>
    </location>
</feature>
<keyword evidence="11" id="KW-1185">Reference proteome</keyword>
<feature type="domain" description="DEUBAD" evidence="9">
    <location>
        <begin position="149"/>
        <end position="256"/>
    </location>
</feature>
<comment type="subcellular location">
    <subcellularLocation>
        <location evidence="1">Nucleus</location>
    </subcellularLocation>
</comment>
<keyword evidence="3" id="KW-0863">Zinc-finger</keyword>
<evidence type="ECO:0000256" key="4">
    <source>
        <dbReference type="ARBA" id="ARBA00022833"/>
    </source>
</evidence>
<dbReference type="GO" id="GO:0045944">
    <property type="term" value="P:positive regulation of transcription by RNA polymerase II"/>
    <property type="evidence" value="ECO:0007669"/>
    <property type="project" value="TreeGrafter"/>
</dbReference>
<dbReference type="GO" id="GO:0009887">
    <property type="term" value="P:animal organ morphogenesis"/>
    <property type="evidence" value="ECO:0007669"/>
    <property type="project" value="TreeGrafter"/>
</dbReference>
<dbReference type="STRING" id="151549.A0A4C1VDE2"/>
<evidence type="ECO:0000256" key="6">
    <source>
        <dbReference type="ARBA" id="ARBA00023163"/>
    </source>
</evidence>
<keyword evidence="7" id="KW-0539">Nucleus</keyword>
<dbReference type="InterPro" id="IPR028020">
    <property type="entry name" value="ASX_DEUBAD_dom"/>
</dbReference>
<feature type="region of interest" description="Disordered" evidence="8">
    <location>
        <begin position="42"/>
        <end position="87"/>
    </location>
</feature>
<feature type="region of interest" description="Disordered" evidence="8">
    <location>
        <begin position="273"/>
        <end position="312"/>
    </location>
</feature>
<dbReference type="PANTHER" id="PTHR13578:SF20">
    <property type="entry name" value="POLYCOMB PROTEIN ASX"/>
    <property type="match status" value="1"/>
</dbReference>
<dbReference type="InterPro" id="IPR024811">
    <property type="entry name" value="ASX/ASX-like"/>
</dbReference>
<evidence type="ECO:0000256" key="7">
    <source>
        <dbReference type="ARBA" id="ARBA00023242"/>
    </source>
</evidence>
<proteinExistence type="predicted"/>
<feature type="region of interest" description="Disordered" evidence="8">
    <location>
        <begin position="216"/>
        <end position="235"/>
    </location>
</feature>
<feature type="compositionally biased region" description="Low complexity" evidence="8">
    <location>
        <begin position="816"/>
        <end position="825"/>
    </location>
</feature>
<dbReference type="GO" id="GO:0003682">
    <property type="term" value="F:chromatin binding"/>
    <property type="evidence" value="ECO:0007669"/>
    <property type="project" value="TreeGrafter"/>
</dbReference>
<dbReference type="AlphaFoldDB" id="A0A4C1VDE2"/>
<dbReference type="InterPro" id="IPR044867">
    <property type="entry name" value="DEUBAD_dom"/>
</dbReference>
<dbReference type="Proteomes" id="UP000299102">
    <property type="component" value="Unassembled WGS sequence"/>
</dbReference>
<evidence type="ECO:0000313" key="10">
    <source>
        <dbReference type="EMBL" id="GBP36826.1"/>
    </source>
</evidence>
<keyword evidence="5" id="KW-0805">Transcription regulation</keyword>
<gene>
    <name evidence="10" type="primary">Asx</name>
    <name evidence="10" type="ORF">EVAR_28167_1</name>
</gene>
<evidence type="ECO:0000313" key="11">
    <source>
        <dbReference type="Proteomes" id="UP000299102"/>
    </source>
</evidence>
<dbReference type="GO" id="GO:0035517">
    <property type="term" value="C:PR-DUB complex"/>
    <property type="evidence" value="ECO:0007669"/>
    <property type="project" value="TreeGrafter"/>
</dbReference>
<name>A0A4C1VDE2_EUMVA</name>